<evidence type="ECO:0000313" key="2">
    <source>
        <dbReference type="Proteomes" id="UP001732700"/>
    </source>
</evidence>
<proteinExistence type="predicted"/>
<accession>A0ACD5WC65</accession>
<protein>
    <submittedName>
        <fullName evidence="1">Uncharacterized protein</fullName>
    </submittedName>
</protein>
<evidence type="ECO:0000313" key="1">
    <source>
        <dbReference type="EnsemblPlants" id="AVESA.00010b.r2.4AG0601050.1.CDS"/>
    </source>
</evidence>
<keyword evidence="2" id="KW-1185">Reference proteome</keyword>
<reference evidence="1" key="1">
    <citation type="submission" date="2021-05" db="EMBL/GenBank/DDBJ databases">
        <authorList>
            <person name="Scholz U."/>
            <person name="Mascher M."/>
            <person name="Fiebig A."/>
        </authorList>
    </citation>
    <scope>NUCLEOTIDE SEQUENCE [LARGE SCALE GENOMIC DNA]</scope>
</reference>
<sequence length="321" mass="34892">MRGRSRGPCERVVGPSAQPHRTTGVARSDRPQLTLAAASSLQVLRGIAPGSNWAMKEFWGTEVKPGQTASCGAGNESVIRITQVALGETKQRKEDVVLYVKVVNSKFVIGTLRAKSHPHMMCHLIFDKEFELSHSSETASVFFCGYKGFKSDSTEGENEGKNNGNATAKHGGNKDDDFPSSDDMDTYEDDSISSTDNLTIPSFIDVIPKDVSSTYEDVFSSETREYEGTSEKIGKRAAELGQEPDSVKANVAPRSGKKSGRKIGSHVAEPYQSQGSSKMVSENSKSKVKLNKSTGDHVCKPCSRTFVTDMALQAHRSAKHH</sequence>
<dbReference type="Proteomes" id="UP001732700">
    <property type="component" value="Chromosome 4A"/>
</dbReference>
<dbReference type="EnsemblPlants" id="AVESA.00010b.r2.4AG0601050.1">
    <property type="protein sequence ID" value="AVESA.00010b.r2.4AG0601050.1.CDS"/>
    <property type="gene ID" value="AVESA.00010b.r2.4AG0601050"/>
</dbReference>
<reference evidence="1" key="2">
    <citation type="submission" date="2025-09" db="UniProtKB">
        <authorList>
            <consortium name="EnsemblPlants"/>
        </authorList>
    </citation>
    <scope>IDENTIFICATION</scope>
</reference>
<organism evidence="1 2">
    <name type="scientific">Avena sativa</name>
    <name type="common">Oat</name>
    <dbReference type="NCBI Taxonomy" id="4498"/>
    <lineage>
        <taxon>Eukaryota</taxon>
        <taxon>Viridiplantae</taxon>
        <taxon>Streptophyta</taxon>
        <taxon>Embryophyta</taxon>
        <taxon>Tracheophyta</taxon>
        <taxon>Spermatophyta</taxon>
        <taxon>Magnoliopsida</taxon>
        <taxon>Liliopsida</taxon>
        <taxon>Poales</taxon>
        <taxon>Poaceae</taxon>
        <taxon>BOP clade</taxon>
        <taxon>Pooideae</taxon>
        <taxon>Poodae</taxon>
        <taxon>Poeae</taxon>
        <taxon>Poeae Chloroplast Group 1 (Aveneae type)</taxon>
        <taxon>Aveninae</taxon>
        <taxon>Avena</taxon>
    </lineage>
</organism>
<name>A0ACD5WC65_AVESA</name>